<accession>Q3J4U9</accession>
<dbReference type="Proteomes" id="UP000002703">
    <property type="component" value="Chromosome 1"/>
</dbReference>
<organism evidence="2 3">
    <name type="scientific">Cereibacter sphaeroides (strain ATCC 17023 / DSM 158 / JCM 6121 / CCUG 31486 / LMG 2827 / NBRC 12203 / NCIMB 8253 / ATH 2.4.1.)</name>
    <name type="common">Rhodobacter sphaeroides</name>
    <dbReference type="NCBI Taxonomy" id="272943"/>
    <lineage>
        <taxon>Bacteria</taxon>
        <taxon>Pseudomonadati</taxon>
        <taxon>Pseudomonadota</taxon>
        <taxon>Alphaproteobacteria</taxon>
        <taxon>Rhodobacterales</taxon>
        <taxon>Paracoccaceae</taxon>
        <taxon>Cereibacter</taxon>
    </lineage>
</organism>
<evidence type="ECO:0000313" key="3">
    <source>
        <dbReference type="Proteomes" id="UP000002703"/>
    </source>
</evidence>
<protein>
    <submittedName>
        <fullName evidence="2">Uncharacterized protein</fullName>
    </submittedName>
</protein>
<keyword evidence="1" id="KW-0472">Membrane</keyword>
<keyword evidence="3" id="KW-1185">Reference proteome</keyword>
<dbReference type="RefSeq" id="WP_011337175.1">
    <property type="nucleotide sequence ID" value="NC_007493.2"/>
</dbReference>
<dbReference type="KEGG" id="rsp:RSP_6030"/>
<feature type="transmembrane region" description="Helical" evidence="1">
    <location>
        <begin position="37"/>
        <end position="59"/>
    </location>
</feature>
<dbReference type="EMBL" id="CP000143">
    <property type="protein sequence ID" value="ABA78185.1"/>
    <property type="molecule type" value="Genomic_DNA"/>
</dbReference>
<dbReference type="EnsemblBacteria" id="ABA78185">
    <property type="protein sequence ID" value="ABA78185"/>
    <property type="gene ID" value="RSP_6030"/>
</dbReference>
<proteinExistence type="predicted"/>
<feature type="transmembrane region" description="Helical" evidence="1">
    <location>
        <begin position="7"/>
        <end position="31"/>
    </location>
</feature>
<feature type="transmembrane region" description="Helical" evidence="1">
    <location>
        <begin position="71"/>
        <end position="91"/>
    </location>
</feature>
<reference evidence="3" key="1">
    <citation type="submission" date="2005-09" db="EMBL/GenBank/DDBJ databases">
        <title>Complete sequence of chromosome 1 of Rhodobacter sphaeroides 2.4.1.</title>
        <authorList>
            <person name="Copeland A."/>
            <person name="Lucas S."/>
            <person name="Lapidus A."/>
            <person name="Barry K."/>
            <person name="Detter J.C."/>
            <person name="Glavina T."/>
            <person name="Hammon N."/>
            <person name="Israni S."/>
            <person name="Pitluck S."/>
            <person name="Richardson P."/>
            <person name="Mackenzie C."/>
            <person name="Choudhary M."/>
            <person name="Larimer F."/>
            <person name="Hauser L.J."/>
            <person name="Land M."/>
            <person name="Donohue T.J."/>
            <person name="Kaplan S."/>
        </authorList>
    </citation>
    <scope>NUCLEOTIDE SEQUENCE [LARGE SCALE GENOMIC DNA]</scope>
    <source>
        <strain evidence="3">ATCC 17023 / DSM 158 / JCM 6121 / CCUG 31486 / LMG 2827 / NBRC 12203 / NCIMB 8253 / ATH 2.4.1.</strain>
    </source>
</reference>
<dbReference type="STRING" id="272943.RSP_6030"/>
<dbReference type="GeneID" id="3719424"/>
<gene>
    <name evidence="2" type="ORF">RSP_6030</name>
</gene>
<dbReference type="PATRIC" id="fig|272943.9.peg.925"/>
<name>Q3J4U9_CERS4</name>
<sequence>MALSHDAVVRLTTLGWALLLILFVIGALLLWAASPLLFAGVVLVGALLGLLIHAARRLTRRDGWPPGRTRAGLIGAGLLTCLVAAPVWWLGQLRLAPP</sequence>
<evidence type="ECO:0000256" key="1">
    <source>
        <dbReference type="SAM" id="Phobius"/>
    </source>
</evidence>
<keyword evidence="1" id="KW-0812">Transmembrane</keyword>
<keyword evidence="1" id="KW-1133">Transmembrane helix</keyword>
<evidence type="ECO:0000313" key="2">
    <source>
        <dbReference type="EMBL" id="ABA78185.1"/>
    </source>
</evidence>
<dbReference type="AlphaFoldDB" id="Q3J4U9"/>